<dbReference type="RefSeq" id="WP_102648369.1">
    <property type="nucleotide sequence ID" value="NZ_PNYA01000029.1"/>
</dbReference>
<dbReference type="Pfam" id="PF04909">
    <property type="entry name" value="Amidohydro_2"/>
    <property type="match status" value="1"/>
</dbReference>
<dbReference type="OrthoDB" id="9787654at2"/>
<dbReference type="EMBL" id="PNYA01000029">
    <property type="protein sequence ID" value="PMS15716.1"/>
    <property type="molecule type" value="Genomic_DNA"/>
</dbReference>
<dbReference type="PANTHER" id="PTHR43569">
    <property type="entry name" value="AMIDOHYDROLASE"/>
    <property type="match status" value="1"/>
</dbReference>
<dbReference type="AlphaFoldDB" id="A0A2N7VF01"/>
<comment type="caution">
    <text evidence="3">The sequence shown here is derived from an EMBL/GenBank/DDBJ whole genome shotgun (WGS) entry which is preliminary data.</text>
</comment>
<dbReference type="Gene3D" id="3.20.20.140">
    <property type="entry name" value="Metal-dependent hydrolases"/>
    <property type="match status" value="1"/>
</dbReference>
<gene>
    <name evidence="3" type="ORF">C0Z18_26130</name>
</gene>
<accession>A0A2N7VF01</accession>
<name>A0A2N7VF01_9BURK</name>
<organism evidence="3 4">
    <name type="scientific">Trinickia dabaoshanensis</name>
    <dbReference type="NCBI Taxonomy" id="564714"/>
    <lineage>
        <taxon>Bacteria</taxon>
        <taxon>Pseudomonadati</taxon>
        <taxon>Pseudomonadota</taxon>
        <taxon>Betaproteobacteria</taxon>
        <taxon>Burkholderiales</taxon>
        <taxon>Burkholderiaceae</taxon>
        <taxon>Trinickia</taxon>
    </lineage>
</organism>
<evidence type="ECO:0000259" key="2">
    <source>
        <dbReference type="Pfam" id="PF04909"/>
    </source>
</evidence>
<dbReference type="Proteomes" id="UP000235616">
    <property type="component" value="Unassembled WGS sequence"/>
</dbReference>
<proteinExistence type="inferred from homology"/>
<protein>
    <submittedName>
        <fullName evidence="3">Amidohydrolase</fullName>
    </submittedName>
</protein>
<dbReference type="SUPFAM" id="SSF51556">
    <property type="entry name" value="Metallo-dependent hydrolases"/>
    <property type="match status" value="1"/>
</dbReference>
<sequence>MTPRIDAHQHYWQIGDRAGYWPPPELNAIHRDFGPADIAPELDAARISGTVLVQSLPTENDTRFLLELAERTPTVCAVVGWVDMKAADAATKIAAFAAQPKARGLRPMLQDLPDDAWIDDPILDGAVAAMIDHDLRFDALVMPRHLDALYEFARRYPDLRIVVDHGAKPHIATKQVEPWLSAMTRLALLPNVHCKLSGLWTEAGDAADDDALRSRVRPYVRAVTELFGARRLMWGSDWPVLRLAPGSDGYGAWLAACEDDCTRFLGADAVSDVFGGNAYTFYRVGDTLRHA</sequence>
<keyword evidence="3" id="KW-0378">Hydrolase</keyword>
<comment type="similarity">
    <text evidence="1">Belongs to the metallo-dependent hydrolases superfamily.</text>
</comment>
<dbReference type="GO" id="GO:0016787">
    <property type="term" value="F:hydrolase activity"/>
    <property type="evidence" value="ECO:0007669"/>
    <property type="project" value="UniProtKB-KW"/>
</dbReference>
<dbReference type="InterPro" id="IPR006680">
    <property type="entry name" value="Amidohydro-rel"/>
</dbReference>
<feature type="domain" description="Amidohydrolase-related" evidence="2">
    <location>
        <begin position="5"/>
        <end position="283"/>
    </location>
</feature>
<reference evidence="3 4" key="1">
    <citation type="submission" date="2018-01" db="EMBL/GenBank/DDBJ databases">
        <title>Whole genome analyses suggest that Burkholderia sensu lato contains two further novel genera in the rhizoxinica-symbiotica group Mycetohabitans gen. nov., and Trinickia gen. nov.: implications for the evolution of diazotrophy and nodulation in the Burkholderiaceae.</title>
        <authorList>
            <person name="Estrada-de los Santos P."/>
            <person name="Palmer M."/>
            <person name="Chavez-Ramirez B."/>
            <person name="Beukes C."/>
            <person name="Steenkamp E.T."/>
            <person name="Hirsch A.M."/>
            <person name="Manyaka P."/>
            <person name="Maluk M."/>
            <person name="Lafos M."/>
            <person name="Crook M."/>
            <person name="Gross E."/>
            <person name="Simon M.F."/>
            <person name="Bueno dos Reis Junior F."/>
            <person name="Poole P.S."/>
            <person name="Venter S.N."/>
            <person name="James E.K."/>
        </authorList>
    </citation>
    <scope>NUCLEOTIDE SEQUENCE [LARGE SCALE GENOMIC DNA]</scope>
    <source>
        <strain evidence="3 4">GIMN1.004</strain>
    </source>
</reference>
<evidence type="ECO:0000313" key="4">
    <source>
        <dbReference type="Proteomes" id="UP000235616"/>
    </source>
</evidence>
<dbReference type="InterPro" id="IPR052350">
    <property type="entry name" value="Metallo-dep_Lactonases"/>
</dbReference>
<keyword evidence="4" id="KW-1185">Reference proteome</keyword>
<evidence type="ECO:0000256" key="1">
    <source>
        <dbReference type="ARBA" id="ARBA00038310"/>
    </source>
</evidence>
<evidence type="ECO:0000313" key="3">
    <source>
        <dbReference type="EMBL" id="PMS15716.1"/>
    </source>
</evidence>
<dbReference type="PANTHER" id="PTHR43569:SF2">
    <property type="entry name" value="AMIDOHYDROLASE-RELATED DOMAIN-CONTAINING PROTEIN"/>
    <property type="match status" value="1"/>
</dbReference>
<dbReference type="InterPro" id="IPR032466">
    <property type="entry name" value="Metal_Hydrolase"/>
</dbReference>